<accession>A0A7X9SMP6</accession>
<dbReference type="EMBL" id="JABAGD010000010">
    <property type="protein sequence ID" value="NMF04527.1"/>
    <property type="molecule type" value="Genomic_DNA"/>
</dbReference>
<reference evidence="1 2" key="1">
    <citation type="submission" date="2020-04" db="EMBL/GenBank/DDBJ databases">
        <authorList>
            <person name="Hitch T.C.A."/>
            <person name="Wylensek D."/>
            <person name="Clavel T."/>
        </authorList>
    </citation>
    <scope>NUCLEOTIDE SEQUENCE [LARGE SCALE GENOMIC DNA]</scope>
    <source>
        <strain evidence="1 2">WB01_NA02</strain>
    </source>
</reference>
<dbReference type="Proteomes" id="UP000587880">
    <property type="component" value="Unassembled WGS sequence"/>
</dbReference>
<evidence type="ECO:0000313" key="1">
    <source>
        <dbReference type="EMBL" id="NMF04527.1"/>
    </source>
</evidence>
<gene>
    <name evidence="1" type="ORF">HF849_07085</name>
</gene>
<protein>
    <submittedName>
        <fullName evidence="1">Uncharacterized protein</fullName>
    </submittedName>
</protein>
<sequence length="48" mass="5661">MQERIEKVATLYIQSHYDIEKMSLTELVQLFDKTCDEILEVVQSINKS</sequence>
<proteinExistence type="predicted"/>
<dbReference type="AlphaFoldDB" id="A0A7X9SMP6"/>
<name>A0A7X9SMP6_CLOBE</name>
<organism evidence="1 2">
    <name type="scientific">Clostridium beijerinckii</name>
    <name type="common">Clostridium MP</name>
    <dbReference type="NCBI Taxonomy" id="1520"/>
    <lineage>
        <taxon>Bacteria</taxon>
        <taxon>Bacillati</taxon>
        <taxon>Bacillota</taxon>
        <taxon>Clostridia</taxon>
        <taxon>Eubacteriales</taxon>
        <taxon>Clostridiaceae</taxon>
        <taxon>Clostridium</taxon>
    </lineage>
</organism>
<comment type="caution">
    <text evidence="1">The sequence shown here is derived from an EMBL/GenBank/DDBJ whole genome shotgun (WGS) entry which is preliminary data.</text>
</comment>
<evidence type="ECO:0000313" key="2">
    <source>
        <dbReference type="Proteomes" id="UP000587880"/>
    </source>
</evidence>
<dbReference type="RefSeq" id="WP_168981524.1">
    <property type="nucleotide sequence ID" value="NZ_JABAGD010000010.1"/>
</dbReference>